<keyword evidence="5" id="KW-1185">Reference proteome</keyword>
<organism evidence="2 4">
    <name type="scientific">Neisseria macacae ATCC 33926</name>
    <dbReference type="NCBI Taxonomy" id="997348"/>
    <lineage>
        <taxon>Bacteria</taxon>
        <taxon>Pseudomonadati</taxon>
        <taxon>Pseudomonadota</taxon>
        <taxon>Betaproteobacteria</taxon>
        <taxon>Neisseriales</taxon>
        <taxon>Neisseriaceae</taxon>
        <taxon>Neisseria</taxon>
    </lineage>
</organism>
<evidence type="ECO:0000313" key="3">
    <source>
        <dbReference type="EMBL" id="UNV85164.1"/>
    </source>
</evidence>
<dbReference type="RefSeq" id="WP_003780009.1">
    <property type="nucleotide sequence ID" value="NZ_CP094241.1"/>
</dbReference>
<feature type="domain" description="Knr4/Smi1-like" evidence="1">
    <location>
        <begin position="6"/>
        <end position="138"/>
    </location>
</feature>
<evidence type="ECO:0000313" key="5">
    <source>
        <dbReference type="Proteomes" id="UP000829455"/>
    </source>
</evidence>
<dbReference type="Gene3D" id="3.40.1580.10">
    <property type="entry name" value="SMI1/KNR4-like"/>
    <property type="match status" value="1"/>
</dbReference>
<dbReference type="EMBL" id="AFQE01000133">
    <property type="protein sequence ID" value="EGQ74811.1"/>
    <property type="molecule type" value="Genomic_DNA"/>
</dbReference>
<accession>A0AA36UI15</accession>
<proteinExistence type="predicted"/>
<evidence type="ECO:0000313" key="4">
    <source>
        <dbReference type="Proteomes" id="UP000004982"/>
    </source>
</evidence>
<dbReference type="Proteomes" id="UP000004982">
    <property type="component" value="Unassembled WGS sequence"/>
</dbReference>
<protein>
    <submittedName>
        <fullName evidence="2">SMI1/KNR4 family protein</fullName>
    </submittedName>
</protein>
<reference evidence="3 5" key="2">
    <citation type="submission" date="2022-03" db="EMBL/GenBank/DDBJ databases">
        <title>Genome sequencing of Neisseria macacae.</title>
        <authorList>
            <person name="Baek M.-G."/>
        </authorList>
    </citation>
    <scope>NUCLEOTIDE SEQUENCE [LARGE SCALE GENOMIC DNA]</scope>
    <source>
        <strain evidence="3 5">ATCC 33926</strain>
    </source>
</reference>
<reference evidence="2 4" key="1">
    <citation type="submission" date="2011-05" db="EMBL/GenBank/DDBJ databases">
        <authorList>
            <person name="Muzny D."/>
            <person name="Qin X."/>
            <person name="Deng J."/>
            <person name="Jiang H."/>
            <person name="Liu Y."/>
            <person name="Qu J."/>
            <person name="Song X.-Z."/>
            <person name="Zhang L."/>
            <person name="Thornton R."/>
            <person name="Coyle M."/>
            <person name="Francisco L."/>
            <person name="Jackson L."/>
            <person name="Javaid M."/>
            <person name="Korchina V."/>
            <person name="Kovar C."/>
            <person name="Mata R."/>
            <person name="Mathew T."/>
            <person name="Ngo R."/>
            <person name="Nguyen L."/>
            <person name="Nguyen N."/>
            <person name="Okwuonu G."/>
            <person name="Ongeri F."/>
            <person name="Pham C."/>
            <person name="Simmons D."/>
            <person name="Wilczek-Boney K."/>
            <person name="Hale W."/>
            <person name="Jakkamsetti A."/>
            <person name="Pham P."/>
            <person name="Ruth R."/>
            <person name="San Lucas F."/>
            <person name="Warren J."/>
            <person name="Zhang J."/>
            <person name="Zhao Z."/>
            <person name="Zhou C."/>
            <person name="Zhu D."/>
            <person name="Lee S."/>
            <person name="Bess C."/>
            <person name="Blankenburg K."/>
            <person name="Forbes L."/>
            <person name="Fu Q."/>
            <person name="Gubbala S."/>
            <person name="Hirani K."/>
            <person name="Jayaseelan J.C."/>
            <person name="Lara F."/>
            <person name="Munidasa M."/>
            <person name="Palculict T."/>
            <person name="Patil S."/>
            <person name="Pu L.-L."/>
            <person name="Saada N."/>
            <person name="Tang L."/>
            <person name="Weissenberger G."/>
            <person name="Zhu Y."/>
            <person name="Hemphill L."/>
            <person name="Shang Y."/>
            <person name="Youmans B."/>
            <person name="Ayvaz T."/>
            <person name="Ross M."/>
            <person name="Santibanez J."/>
            <person name="Aqrawi P."/>
            <person name="Gross S."/>
            <person name="Joshi V."/>
            <person name="Fowler G."/>
            <person name="Nazareth L."/>
            <person name="Reid J."/>
            <person name="Worley K."/>
            <person name="Petrosino J."/>
            <person name="Highlander S."/>
            <person name="Gibbs R."/>
        </authorList>
    </citation>
    <scope>NUCLEOTIDE SEQUENCE [LARGE SCALE GENOMIC DNA]</scope>
    <source>
        <strain evidence="2 4">ATCC 33926</strain>
    </source>
</reference>
<dbReference type="InterPro" id="IPR018958">
    <property type="entry name" value="Knr4/Smi1-like_dom"/>
</dbReference>
<evidence type="ECO:0000259" key="1">
    <source>
        <dbReference type="Pfam" id="PF09346"/>
    </source>
</evidence>
<dbReference type="AlphaFoldDB" id="A0AA36UI15"/>
<dbReference type="Pfam" id="PF09346">
    <property type="entry name" value="SMI1_KNR4"/>
    <property type="match status" value="1"/>
</dbReference>
<name>A0AA36UI15_9NEIS</name>
<sequence length="230" mass="27016">MNYQDFISQTETQYGISLPNLYKRLAADGMLDWGELGSKWYSETFPKLLEYPPLLLVGSEFELPHADELQGINEQLCDDSEWMSLKPEYRGKLIAFAGAGNGDYYAFDYRQEGEPCITRLYHDDDFSVVEAANLADFIFRRLLQAQADYFPEEDTSPEDYRRQLFAQLESHQPYLSAEQYEFLRQTYQKPYQKDQWGGLFMLSDEETSAAEQRFISCERLDEEFEPFDYD</sequence>
<dbReference type="SUPFAM" id="SSF160631">
    <property type="entry name" value="SMI1/KNR4-like"/>
    <property type="match status" value="1"/>
</dbReference>
<dbReference type="Proteomes" id="UP000829455">
    <property type="component" value="Chromosome"/>
</dbReference>
<dbReference type="EMBL" id="CP094241">
    <property type="protein sequence ID" value="UNV85164.1"/>
    <property type="molecule type" value="Genomic_DNA"/>
</dbReference>
<gene>
    <name evidence="2" type="ORF">HMPREF9418_2658</name>
    <name evidence="3" type="ORF">MON40_01110</name>
</gene>
<dbReference type="InterPro" id="IPR037883">
    <property type="entry name" value="Knr4/Smi1-like_sf"/>
</dbReference>
<evidence type="ECO:0000313" key="2">
    <source>
        <dbReference type="EMBL" id="EGQ74811.1"/>
    </source>
</evidence>